<feature type="domain" description="GAIN-B" evidence="10">
    <location>
        <begin position="1460"/>
        <end position="1606"/>
    </location>
</feature>
<dbReference type="Pfam" id="PF00560">
    <property type="entry name" value="LRR_1"/>
    <property type="match status" value="2"/>
</dbReference>
<name>A0A2P6N4G2_9EUKA</name>
<dbReference type="GO" id="GO:0016020">
    <property type="term" value="C:membrane"/>
    <property type="evidence" value="ECO:0007669"/>
    <property type="project" value="UniProtKB-SubCell"/>
</dbReference>
<dbReference type="InterPro" id="IPR032675">
    <property type="entry name" value="LRR_dom_sf"/>
</dbReference>
<dbReference type="InterPro" id="IPR046338">
    <property type="entry name" value="GAIN_dom_sf"/>
</dbReference>
<evidence type="ECO:0000256" key="5">
    <source>
        <dbReference type="ARBA" id="ARBA00022989"/>
    </source>
</evidence>
<gene>
    <name evidence="11" type="ORF">PROFUN_01019</name>
</gene>
<dbReference type="PROSITE" id="PS51450">
    <property type="entry name" value="LRR"/>
    <property type="match status" value="1"/>
</dbReference>
<accession>A0A2P6N4G2</accession>
<keyword evidence="2" id="KW-0433">Leucine-rich repeat</keyword>
<evidence type="ECO:0000259" key="9">
    <source>
        <dbReference type="PROSITE" id="PS50011"/>
    </source>
</evidence>
<dbReference type="InterPro" id="IPR000719">
    <property type="entry name" value="Prot_kinase_dom"/>
</dbReference>
<comment type="subcellular location">
    <subcellularLocation>
        <location evidence="1">Membrane</location>
    </subcellularLocation>
</comment>
<dbReference type="InParanoid" id="A0A2P6N4G2"/>
<keyword evidence="12" id="KW-1185">Reference proteome</keyword>
<dbReference type="SUPFAM" id="SSF56112">
    <property type="entry name" value="Protein kinase-like (PK-like)"/>
    <property type="match status" value="1"/>
</dbReference>
<organism evidence="11 12">
    <name type="scientific">Planoprotostelium fungivorum</name>
    <dbReference type="NCBI Taxonomy" id="1890364"/>
    <lineage>
        <taxon>Eukaryota</taxon>
        <taxon>Amoebozoa</taxon>
        <taxon>Evosea</taxon>
        <taxon>Variosea</taxon>
        <taxon>Cavosteliida</taxon>
        <taxon>Cavosteliaceae</taxon>
        <taxon>Planoprotostelium</taxon>
    </lineage>
</organism>
<keyword evidence="5 8" id="KW-1133">Transmembrane helix</keyword>
<evidence type="ECO:0000256" key="1">
    <source>
        <dbReference type="ARBA" id="ARBA00004370"/>
    </source>
</evidence>
<evidence type="ECO:0000256" key="6">
    <source>
        <dbReference type="ARBA" id="ARBA00023136"/>
    </source>
</evidence>
<dbReference type="Pfam" id="PF07714">
    <property type="entry name" value="PK_Tyr_Ser-Thr"/>
    <property type="match status" value="1"/>
</dbReference>
<feature type="domain" description="Protein kinase" evidence="9">
    <location>
        <begin position="1651"/>
        <end position="1879"/>
    </location>
</feature>
<dbReference type="Gene3D" id="1.10.510.10">
    <property type="entry name" value="Transferase(Phosphotransferase) domain 1"/>
    <property type="match status" value="1"/>
</dbReference>
<feature type="transmembrane region" description="Helical" evidence="8">
    <location>
        <begin position="1611"/>
        <end position="1634"/>
    </location>
</feature>
<keyword evidence="4" id="KW-0677">Repeat</keyword>
<dbReference type="InterPro" id="IPR001611">
    <property type="entry name" value="Leu-rich_rpt"/>
</dbReference>
<dbReference type="PROSITE" id="PS50011">
    <property type="entry name" value="PROTEIN_KINASE_DOM"/>
    <property type="match status" value="1"/>
</dbReference>
<evidence type="ECO:0000256" key="4">
    <source>
        <dbReference type="ARBA" id="ARBA00022737"/>
    </source>
</evidence>
<evidence type="ECO:0000256" key="3">
    <source>
        <dbReference type="ARBA" id="ARBA00022692"/>
    </source>
</evidence>
<evidence type="ECO:0008006" key="13">
    <source>
        <dbReference type="Google" id="ProtNLM"/>
    </source>
</evidence>
<dbReference type="Gene3D" id="3.80.10.10">
    <property type="entry name" value="Ribonuclease Inhibitor"/>
    <property type="match status" value="2"/>
</dbReference>
<protein>
    <recommendedName>
        <fullName evidence="13">LRR receptor-like serine/threonine-protein kinase</fullName>
    </recommendedName>
</protein>
<dbReference type="SMART" id="SM00303">
    <property type="entry name" value="GPS"/>
    <property type="match status" value="1"/>
</dbReference>
<dbReference type="Pfam" id="PF01825">
    <property type="entry name" value="GPS"/>
    <property type="match status" value="1"/>
</dbReference>
<dbReference type="GO" id="GO:0004672">
    <property type="term" value="F:protein kinase activity"/>
    <property type="evidence" value="ECO:0007669"/>
    <property type="project" value="InterPro"/>
</dbReference>
<proteinExistence type="predicted"/>
<comment type="caution">
    <text evidence="11">The sequence shown here is derived from an EMBL/GenBank/DDBJ whole genome shotgun (WGS) entry which is preliminary data.</text>
</comment>
<sequence length="1902" mass="212747">MADEQIRKIIADCWRQRKTPSQWSNQCQQLMSSIKVEGKSPQYAVCETLIAELIASPVLSPILQSYLQVALTTQFVSWTDFLDILWSAKRSGKISVGQEGNASKLHAMLRFICSSLYQLLHCDRWAFSAENIRVDEQKNDAPASIQLLVFLFDVIHEVLQSLSLSHRGSMQLPVVQVVTQQENITSCIDISSRILKDKGLMNLLSSVRDQHPEIWTQFGRYVDELSQYRTATPPHSLRSLWTPLRHVFLSARELFRHNLNLRVSPGYEPRLHPEVSRSEISIEFGGDTHCKPWLFTLFTIDEEAYNFSVRTTQESRDHLMQLACLRYHTVKAPLQDENFLRIFFSEVMTSSWRSIGTGAPEAASRKKLHMYVKLPAIFRSMVDEILEGQFHTEDEMQKLIEGAISDVISISHGAAHLHVLEQFVRILSIKNLVSTDRLSVAFPKLKLERKSTNSTVDGNLDIPQDNINIQQIETRLKEKLAQWPDAEEEESASTVISSLVRCLCSSATDSEWASQPDYVSLLLKMTSPVDAKIPAVVTAITFANILCTTWDIKSPLIHTFNSTKENGSLLDVFNLNGQVQHLMKNLVTHLDSLGSDNFLKSDLLSDSIEAEKVFHIKSWTYTHEILQSTIQSISPTDSMIRFFNWTTKFEDTEAPPIANTAGQGVMTSSTTLKKETVAMETEDNDDGGVTAVSEKLLDVLMSESDEATKVREVKEAVQEYSKWEVLAAVMELSRVAISKCNNDEGFKLEQALAAIQFIIDMPYTLPALPDRVGESAALNSTIWIVIAQLCNMIDNFNEAYLVNQSGLFSGTPIYAPYWLLNRILESHRLLEKNRMPEDLETNTRNFTKKLPETIIHRLQSSILQFSNGQHRCYANETTATPSMRGRGLMISGSHLNNLHRYLLTLMTREGSVSLEQTMLICHKTLKHVTGSRFCAAVIKEIVSLLDRGATTLHSSLIRAAEIAGCLIGSMSFIMVRDLFFEIINFLSTQSDAHGQFIIAQLLSHVAMQAVTYNLSGVKDKRGSTVTSSLFLRQFVSLLREIVKCSEKCPTPTVGLPLLFLDMLEQVTAKINYTSGDFTLLYSNAKDDNTKMREQLSKGLWILLMIHCAVGTDCDVFWTAWGEMGGLLNYPQINSTTYPDCCAIPSIVVVECKIPGIINRITIVQNELNGTLSSLGKLSQLENLALTQNRLSGNISFLSNLTKLRYVNLSFNRLSGPLPDLSKLTALSLLMLRNNSLSSIMLAPLHSSSNTLPQNLTTLDLSGNDMNGSIPEALISLTKLNTLALSMNRFSGEIPSFLFQMDSLTTLVIDHHPHNGTISVLSQSANLSFVDLSYNDFTGTIPSSMGGIVHVDLSHNFFDSIQGNRLDSVPQDAIRGTNDCDISGNKIPYLPINSVMKSCKYDPLLCSQVVCPIRRAQQLVNVDLSQSDAQITAIMVQLTEAVLRNSTSIDLRSTNIDIVGRSFVITEGPTQLNLSENVYVHAPSSVLKDVTNATVTLSSLSYDPFPSTNTQTYGRVIGVNVYNGTQLMSIEQTRESINISMGLLPSSLFNSSLVPVCLWWKENGNTWERGGCNLTINGSLAVCHCNHLTNFTLGADAAVTMKPQDSNSIRTIIIIVCCVSSAVLLSLSLVAIVLIKIRRSFLFTMDGNDVTYDVVEKIYKGRDTEIWKAVQSDITHVAIKTSTSEEGKMSIIREIEKIKLMHHPNIVQYLGQKQKESVELVMEFMSISLDRHMHIVNMTTDTIVRIAHEVARGMSYVVEHGLILMNDGQIKITGFSHFVQNDTHIDPSTIHSHTAPEVVKTMTQNLEADVYTFGLLLLHLLTLSPLYENLSPPQLLDKLRSEVQVTVEESWDPQLKHVIQRCTSKYPKQRPSFRELSKLFDKKDNDVKQTKAAQTDENMYALQ</sequence>
<dbReference type="Gene3D" id="2.60.220.50">
    <property type="match status" value="1"/>
</dbReference>
<reference evidence="11 12" key="1">
    <citation type="journal article" date="2018" name="Genome Biol. Evol.">
        <title>Multiple Roots of Fruiting Body Formation in Amoebozoa.</title>
        <authorList>
            <person name="Hillmann F."/>
            <person name="Forbes G."/>
            <person name="Novohradska S."/>
            <person name="Ferling I."/>
            <person name="Riege K."/>
            <person name="Groth M."/>
            <person name="Westermann M."/>
            <person name="Marz M."/>
            <person name="Spaller T."/>
            <person name="Winckler T."/>
            <person name="Schaap P."/>
            <person name="Glockner G."/>
        </authorList>
    </citation>
    <scope>NUCLEOTIDE SEQUENCE [LARGE SCALE GENOMIC DNA]</scope>
    <source>
        <strain evidence="11 12">Jena</strain>
    </source>
</reference>
<dbReference type="OrthoDB" id="26095at2759"/>
<dbReference type="EMBL" id="MDYQ01000207">
    <property type="protein sequence ID" value="PRP78846.1"/>
    <property type="molecule type" value="Genomic_DNA"/>
</dbReference>
<dbReference type="PANTHER" id="PTHR48007">
    <property type="entry name" value="LEUCINE-RICH REPEAT RECEPTOR-LIKE PROTEIN KINASE PXC1"/>
    <property type="match status" value="1"/>
</dbReference>
<evidence type="ECO:0000313" key="12">
    <source>
        <dbReference type="Proteomes" id="UP000241769"/>
    </source>
</evidence>
<dbReference type="PROSITE" id="PS50221">
    <property type="entry name" value="GAIN_B"/>
    <property type="match status" value="1"/>
</dbReference>
<dbReference type="PANTHER" id="PTHR48007:SF76">
    <property type="entry name" value="OS03G0145102 PROTEIN"/>
    <property type="match status" value="1"/>
</dbReference>
<dbReference type="SUPFAM" id="SSF52058">
    <property type="entry name" value="L domain-like"/>
    <property type="match status" value="1"/>
</dbReference>
<evidence type="ECO:0000313" key="11">
    <source>
        <dbReference type="EMBL" id="PRP78846.1"/>
    </source>
</evidence>
<evidence type="ECO:0000259" key="10">
    <source>
        <dbReference type="PROSITE" id="PS50221"/>
    </source>
</evidence>
<dbReference type="InterPro" id="IPR011009">
    <property type="entry name" value="Kinase-like_dom_sf"/>
</dbReference>
<dbReference type="Proteomes" id="UP000241769">
    <property type="component" value="Unassembled WGS sequence"/>
</dbReference>
<dbReference type="Gene3D" id="3.30.200.20">
    <property type="entry name" value="Phosphorylase Kinase, domain 1"/>
    <property type="match status" value="1"/>
</dbReference>
<dbReference type="InterPro" id="IPR001245">
    <property type="entry name" value="Ser-Thr/Tyr_kinase_cat_dom"/>
</dbReference>
<dbReference type="InterPro" id="IPR057244">
    <property type="entry name" value="GAIN_B"/>
</dbReference>
<dbReference type="GO" id="GO:0005524">
    <property type="term" value="F:ATP binding"/>
    <property type="evidence" value="ECO:0007669"/>
    <property type="project" value="InterPro"/>
</dbReference>
<dbReference type="InterPro" id="IPR046959">
    <property type="entry name" value="PRK1-6/SRF4-like"/>
</dbReference>
<evidence type="ECO:0000256" key="8">
    <source>
        <dbReference type="SAM" id="Phobius"/>
    </source>
</evidence>
<keyword evidence="6 8" id="KW-0472">Membrane</keyword>
<keyword evidence="7" id="KW-1015">Disulfide bond</keyword>
<evidence type="ECO:0000256" key="2">
    <source>
        <dbReference type="ARBA" id="ARBA00022614"/>
    </source>
</evidence>
<keyword evidence="3 8" id="KW-0812">Transmembrane</keyword>
<dbReference type="InterPro" id="IPR000203">
    <property type="entry name" value="GPS"/>
</dbReference>
<evidence type="ECO:0000256" key="7">
    <source>
        <dbReference type="ARBA" id="ARBA00023157"/>
    </source>
</evidence>